<evidence type="ECO:0000256" key="8">
    <source>
        <dbReference type="ARBA" id="ARBA00023157"/>
    </source>
</evidence>
<dbReference type="STRING" id="7244.B4LP37"/>
<dbReference type="FunFam" id="3.30.30.10:FF:000005">
    <property type="entry name" value="Defensin"/>
    <property type="match status" value="1"/>
</dbReference>
<dbReference type="AlphaFoldDB" id="B4LP37"/>
<dbReference type="eggNOG" id="ENOG502SD3P">
    <property type="taxonomic scope" value="Eukaryota"/>
</dbReference>
<dbReference type="KEGG" id="dvi:6625588"/>
<keyword evidence="9" id="KW-0732">Signal</keyword>
<keyword evidence="2" id="KW-0964">Secreted</keyword>
<keyword evidence="12" id="KW-1185">Reference proteome</keyword>
<reference evidence="11 12" key="1">
    <citation type="journal article" date="2007" name="Nature">
        <title>Evolution of genes and genomes on the Drosophila phylogeny.</title>
        <authorList>
            <consortium name="Drosophila 12 Genomes Consortium"/>
            <person name="Clark A.G."/>
            <person name="Eisen M.B."/>
            <person name="Smith D.R."/>
            <person name="Bergman C.M."/>
            <person name="Oliver B."/>
            <person name="Markow T.A."/>
            <person name="Kaufman T.C."/>
            <person name="Kellis M."/>
            <person name="Gelbart W."/>
            <person name="Iyer V.N."/>
            <person name="Pollard D.A."/>
            <person name="Sackton T.B."/>
            <person name="Larracuente A.M."/>
            <person name="Singh N.D."/>
            <person name="Abad J.P."/>
            <person name="Abt D.N."/>
            <person name="Adryan B."/>
            <person name="Aguade M."/>
            <person name="Akashi H."/>
            <person name="Anderson W.W."/>
            <person name="Aquadro C.F."/>
            <person name="Ardell D.H."/>
            <person name="Arguello R."/>
            <person name="Artieri C.G."/>
            <person name="Barbash D.A."/>
            <person name="Barker D."/>
            <person name="Barsanti P."/>
            <person name="Batterham P."/>
            <person name="Batzoglou S."/>
            <person name="Begun D."/>
            <person name="Bhutkar A."/>
            <person name="Blanco E."/>
            <person name="Bosak S.A."/>
            <person name="Bradley R.K."/>
            <person name="Brand A.D."/>
            <person name="Brent M.R."/>
            <person name="Brooks A.N."/>
            <person name="Brown R.H."/>
            <person name="Butlin R.K."/>
            <person name="Caggese C."/>
            <person name="Calvi B.R."/>
            <person name="Bernardo de Carvalho A."/>
            <person name="Caspi A."/>
            <person name="Castrezana S."/>
            <person name="Celniker S.E."/>
            <person name="Chang J.L."/>
            <person name="Chapple C."/>
            <person name="Chatterji S."/>
            <person name="Chinwalla A."/>
            <person name="Civetta A."/>
            <person name="Clifton S.W."/>
            <person name="Comeron J.M."/>
            <person name="Costello J.C."/>
            <person name="Coyne J.A."/>
            <person name="Daub J."/>
            <person name="David R.G."/>
            <person name="Delcher A.L."/>
            <person name="Delehaunty K."/>
            <person name="Do C.B."/>
            <person name="Ebling H."/>
            <person name="Edwards K."/>
            <person name="Eickbush T."/>
            <person name="Evans J.D."/>
            <person name="Filipski A."/>
            <person name="Findeiss S."/>
            <person name="Freyhult E."/>
            <person name="Fulton L."/>
            <person name="Fulton R."/>
            <person name="Garcia A.C."/>
            <person name="Gardiner A."/>
            <person name="Garfield D.A."/>
            <person name="Garvin B.E."/>
            <person name="Gibson G."/>
            <person name="Gilbert D."/>
            <person name="Gnerre S."/>
            <person name="Godfrey J."/>
            <person name="Good R."/>
            <person name="Gotea V."/>
            <person name="Gravely B."/>
            <person name="Greenberg A.J."/>
            <person name="Griffiths-Jones S."/>
            <person name="Gross S."/>
            <person name="Guigo R."/>
            <person name="Gustafson E.A."/>
            <person name="Haerty W."/>
            <person name="Hahn M.W."/>
            <person name="Halligan D.L."/>
            <person name="Halpern A.L."/>
            <person name="Halter G.M."/>
            <person name="Han M.V."/>
            <person name="Heger A."/>
            <person name="Hillier L."/>
            <person name="Hinrichs A.S."/>
            <person name="Holmes I."/>
            <person name="Hoskins R.A."/>
            <person name="Hubisz M.J."/>
            <person name="Hultmark D."/>
            <person name="Huntley M.A."/>
            <person name="Jaffe D.B."/>
            <person name="Jagadeeshan S."/>
            <person name="Jeck W.R."/>
            <person name="Johnson J."/>
            <person name="Jones C.D."/>
            <person name="Jordan W.C."/>
            <person name="Karpen G.H."/>
            <person name="Kataoka E."/>
            <person name="Keightley P.D."/>
            <person name="Kheradpour P."/>
            <person name="Kirkness E.F."/>
            <person name="Koerich L.B."/>
            <person name="Kristiansen K."/>
            <person name="Kudrna D."/>
            <person name="Kulathinal R.J."/>
            <person name="Kumar S."/>
            <person name="Kwok R."/>
            <person name="Lander E."/>
            <person name="Langley C.H."/>
            <person name="Lapoint R."/>
            <person name="Lazzaro B.P."/>
            <person name="Lee S.J."/>
            <person name="Levesque L."/>
            <person name="Li R."/>
            <person name="Lin C.F."/>
            <person name="Lin M.F."/>
            <person name="Lindblad-Toh K."/>
            <person name="Llopart A."/>
            <person name="Long M."/>
            <person name="Low L."/>
            <person name="Lozovsky E."/>
            <person name="Lu J."/>
            <person name="Luo M."/>
            <person name="Machado C.A."/>
            <person name="Makalowski W."/>
            <person name="Marzo M."/>
            <person name="Matsuda M."/>
            <person name="Matzkin L."/>
            <person name="McAllister B."/>
            <person name="McBride C.S."/>
            <person name="McKernan B."/>
            <person name="McKernan K."/>
            <person name="Mendez-Lago M."/>
            <person name="Minx P."/>
            <person name="Mollenhauer M.U."/>
            <person name="Montooth K."/>
            <person name="Mount S.M."/>
            <person name="Mu X."/>
            <person name="Myers E."/>
            <person name="Negre B."/>
            <person name="Newfeld S."/>
            <person name="Nielsen R."/>
            <person name="Noor M.A."/>
            <person name="O'Grady P."/>
            <person name="Pachter L."/>
            <person name="Papaceit M."/>
            <person name="Parisi M.J."/>
            <person name="Parisi M."/>
            <person name="Parts L."/>
            <person name="Pedersen J.S."/>
            <person name="Pesole G."/>
            <person name="Phillippy A.M."/>
            <person name="Ponting C.P."/>
            <person name="Pop M."/>
            <person name="Porcelli D."/>
            <person name="Powell J.R."/>
            <person name="Prohaska S."/>
            <person name="Pruitt K."/>
            <person name="Puig M."/>
            <person name="Quesneville H."/>
            <person name="Ram K.R."/>
            <person name="Rand D."/>
            <person name="Rasmussen M.D."/>
            <person name="Reed L.K."/>
            <person name="Reenan R."/>
            <person name="Reily A."/>
            <person name="Remington K.A."/>
            <person name="Rieger T.T."/>
            <person name="Ritchie M.G."/>
            <person name="Robin C."/>
            <person name="Rogers Y.H."/>
            <person name="Rohde C."/>
            <person name="Rozas J."/>
            <person name="Rubenfield M.J."/>
            <person name="Ruiz A."/>
            <person name="Russo S."/>
            <person name="Salzberg S.L."/>
            <person name="Sanchez-Gracia A."/>
            <person name="Saranga D.J."/>
            <person name="Sato H."/>
            <person name="Schaeffer S.W."/>
            <person name="Schatz M.C."/>
            <person name="Schlenke T."/>
            <person name="Schwartz R."/>
            <person name="Segarra C."/>
            <person name="Singh R.S."/>
            <person name="Sirot L."/>
            <person name="Sirota M."/>
            <person name="Sisneros N.B."/>
            <person name="Smith C.D."/>
            <person name="Smith T.F."/>
            <person name="Spieth J."/>
            <person name="Stage D.E."/>
            <person name="Stark A."/>
            <person name="Stephan W."/>
            <person name="Strausberg R.L."/>
            <person name="Strempel S."/>
            <person name="Sturgill D."/>
            <person name="Sutton G."/>
            <person name="Sutton G.G."/>
            <person name="Tao W."/>
            <person name="Teichmann S."/>
            <person name="Tobari Y.N."/>
            <person name="Tomimura Y."/>
            <person name="Tsolas J.M."/>
            <person name="Valente V.L."/>
            <person name="Venter E."/>
            <person name="Venter J.C."/>
            <person name="Vicario S."/>
            <person name="Vieira F.G."/>
            <person name="Vilella A.J."/>
            <person name="Villasante A."/>
            <person name="Walenz B."/>
            <person name="Wang J."/>
            <person name="Wasserman M."/>
            <person name="Watts T."/>
            <person name="Wilson D."/>
            <person name="Wilson R.K."/>
            <person name="Wing R.A."/>
            <person name="Wolfner M.F."/>
            <person name="Wong A."/>
            <person name="Wong G.K."/>
            <person name="Wu C.I."/>
            <person name="Wu G."/>
            <person name="Yamamoto D."/>
            <person name="Yang H.P."/>
            <person name="Yang S.P."/>
            <person name="Yorke J.A."/>
            <person name="Yoshida K."/>
            <person name="Zdobnov E."/>
            <person name="Zhang P."/>
            <person name="Zhang Y."/>
            <person name="Zimin A.V."/>
            <person name="Baldwin J."/>
            <person name="Abdouelleil A."/>
            <person name="Abdulkadir J."/>
            <person name="Abebe A."/>
            <person name="Abera B."/>
            <person name="Abreu J."/>
            <person name="Acer S.C."/>
            <person name="Aftuck L."/>
            <person name="Alexander A."/>
            <person name="An P."/>
            <person name="Anderson E."/>
            <person name="Anderson S."/>
            <person name="Arachi H."/>
            <person name="Azer M."/>
            <person name="Bachantsang P."/>
            <person name="Barry A."/>
            <person name="Bayul T."/>
            <person name="Berlin A."/>
            <person name="Bessette D."/>
            <person name="Bloom T."/>
            <person name="Blye J."/>
            <person name="Boguslavskiy L."/>
            <person name="Bonnet C."/>
            <person name="Boukhgalter B."/>
            <person name="Bourzgui I."/>
            <person name="Brown A."/>
            <person name="Cahill P."/>
            <person name="Channer S."/>
            <person name="Cheshatsang Y."/>
            <person name="Chuda L."/>
            <person name="Citroen M."/>
            <person name="Collymore A."/>
            <person name="Cooke P."/>
            <person name="Costello M."/>
            <person name="D'Aco K."/>
            <person name="Daza R."/>
            <person name="De Haan G."/>
            <person name="DeGray S."/>
            <person name="DeMaso C."/>
            <person name="Dhargay N."/>
            <person name="Dooley K."/>
            <person name="Dooley E."/>
            <person name="Doricent M."/>
            <person name="Dorje P."/>
            <person name="Dorjee K."/>
            <person name="Dupes A."/>
            <person name="Elong R."/>
            <person name="Falk J."/>
            <person name="Farina A."/>
            <person name="Faro S."/>
            <person name="Ferguson D."/>
            <person name="Fisher S."/>
            <person name="Foley C.D."/>
            <person name="Franke A."/>
            <person name="Friedrich D."/>
            <person name="Gadbois L."/>
            <person name="Gearin G."/>
            <person name="Gearin C.R."/>
            <person name="Giannoukos G."/>
            <person name="Goode T."/>
            <person name="Graham J."/>
            <person name="Grandbois E."/>
            <person name="Grewal S."/>
            <person name="Gyaltsen K."/>
            <person name="Hafez N."/>
            <person name="Hagos B."/>
            <person name="Hall J."/>
            <person name="Henson C."/>
            <person name="Hollinger A."/>
            <person name="Honan T."/>
            <person name="Huard M.D."/>
            <person name="Hughes L."/>
            <person name="Hurhula B."/>
            <person name="Husby M.E."/>
            <person name="Kamat A."/>
            <person name="Kanga B."/>
            <person name="Kashin S."/>
            <person name="Khazanovich D."/>
            <person name="Kisner P."/>
            <person name="Lance K."/>
            <person name="Lara M."/>
            <person name="Lee W."/>
            <person name="Lennon N."/>
            <person name="Letendre F."/>
            <person name="LeVine R."/>
            <person name="Lipovsky A."/>
            <person name="Liu X."/>
            <person name="Liu J."/>
            <person name="Liu S."/>
            <person name="Lokyitsang T."/>
            <person name="Lokyitsang Y."/>
            <person name="Lubonja R."/>
            <person name="Lui A."/>
            <person name="MacDonald P."/>
            <person name="Magnisalis V."/>
            <person name="Maru K."/>
            <person name="Matthews C."/>
            <person name="McCusker W."/>
            <person name="McDonough S."/>
            <person name="Mehta T."/>
            <person name="Meldrim J."/>
            <person name="Meneus L."/>
            <person name="Mihai O."/>
            <person name="Mihalev A."/>
            <person name="Mihova T."/>
            <person name="Mittelman R."/>
            <person name="Mlenga V."/>
            <person name="Montmayeur A."/>
            <person name="Mulrain L."/>
            <person name="Navidi A."/>
            <person name="Naylor J."/>
            <person name="Negash T."/>
            <person name="Nguyen T."/>
            <person name="Nguyen N."/>
            <person name="Nicol R."/>
            <person name="Norbu C."/>
            <person name="Norbu N."/>
            <person name="Novod N."/>
            <person name="O'Neill B."/>
            <person name="Osman S."/>
            <person name="Markiewicz E."/>
            <person name="Oyono O.L."/>
            <person name="Patti C."/>
            <person name="Phunkhang P."/>
            <person name="Pierre F."/>
            <person name="Priest M."/>
            <person name="Raghuraman S."/>
            <person name="Rege F."/>
            <person name="Reyes R."/>
            <person name="Rise C."/>
            <person name="Rogov P."/>
            <person name="Ross K."/>
            <person name="Ryan E."/>
            <person name="Settipalli S."/>
            <person name="Shea T."/>
            <person name="Sherpa N."/>
            <person name="Shi L."/>
            <person name="Shih D."/>
            <person name="Sparrow T."/>
            <person name="Spaulding J."/>
            <person name="Stalker J."/>
            <person name="Stange-Thomann N."/>
            <person name="Stavropoulos S."/>
            <person name="Stone C."/>
            <person name="Strader C."/>
            <person name="Tesfaye S."/>
            <person name="Thomson T."/>
            <person name="Thoulutsang Y."/>
            <person name="Thoulutsang D."/>
            <person name="Topham K."/>
            <person name="Topping I."/>
            <person name="Tsamla T."/>
            <person name="Vassiliev H."/>
            <person name="Vo A."/>
            <person name="Wangchuk T."/>
            <person name="Wangdi T."/>
            <person name="Weiand M."/>
            <person name="Wilkinson J."/>
            <person name="Wilson A."/>
            <person name="Yadav S."/>
            <person name="Young G."/>
            <person name="Yu Q."/>
            <person name="Zembek L."/>
            <person name="Zhong D."/>
            <person name="Zimmer A."/>
            <person name="Zwirko Z."/>
            <person name="Jaffe D.B."/>
            <person name="Alvarez P."/>
            <person name="Brockman W."/>
            <person name="Butler J."/>
            <person name="Chin C."/>
            <person name="Gnerre S."/>
            <person name="Grabherr M."/>
            <person name="Kleber M."/>
            <person name="Mauceli E."/>
            <person name="MacCallum I."/>
        </authorList>
    </citation>
    <scope>NUCLEOTIDE SEQUENCE [LARGE SCALE GENOMIC DNA]</scope>
    <source>
        <strain evidence="12">Tucson 15010-1051.87</strain>
    </source>
</reference>
<sequence length="88" mass="9454">MKFTILLGVLALLVCLAQAQPVEQDSLAEREPGAVEPMPQDLHSRQKRATCDLLSGFNVNHSACAAHCIGLGRSGGYCNDKAVCVCRR</sequence>
<proteinExistence type="predicted"/>
<dbReference type="InParanoid" id="B4LP37"/>
<evidence type="ECO:0000256" key="2">
    <source>
        <dbReference type="ARBA" id="ARBA00022525"/>
    </source>
</evidence>
<dbReference type="InterPro" id="IPR001542">
    <property type="entry name" value="Defensin_invertebrate/fungal"/>
</dbReference>
<dbReference type="InterPro" id="IPR017982">
    <property type="entry name" value="Defensin_insect"/>
</dbReference>
<evidence type="ECO:0000313" key="11">
    <source>
        <dbReference type="EMBL" id="EDW62231.1"/>
    </source>
</evidence>
<dbReference type="Gene3D" id="3.30.30.10">
    <property type="entry name" value="Knottin, scorpion toxin-like"/>
    <property type="match status" value="1"/>
</dbReference>
<dbReference type="OrthoDB" id="10038290at2759"/>
<dbReference type="SUPFAM" id="SSF57095">
    <property type="entry name" value="Scorpion toxin-like"/>
    <property type="match status" value="1"/>
</dbReference>
<feature type="signal peptide" evidence="9">
    <location>
        <begin position="1"/>
        <end position="19"/>
    </location>
</feature>
<dbReference type="EMBL" id="CH940648">
    <property type="protein sequence ID" value="EDW62231.1"/>
    <property type="molecule type" value="Genomic_DNA"/>
</dbReference>
<keyword evidence="7" id="KW-0044">Antibiotic</keyword>
<evidence type="ECO:0000256" key="9">
    <source>
        <dbReference type="SAM" id="SignalP"/>
    </source>
</evidence>
<dbReference type="PROSITE" id="PS51378">
    <property type="entry name" value="INVERT_DEFENSINS"/>
    <property type="match status" value="1"/>
</dbReference>
<dbReference type="CDD" id="cd21806">
    <property type="entry name" value="DEFL_defensin-like"/>
    <property type="match status" value="1"/>
</dbReference>
<organism evidence="11 12">
    <name type="scientific">Drosophila virilis</name>
    <name type="common">Fruit fly</name>
    <dbReference type="NCBI Taxonomy" id="7244"/>
    <lineage>
        <taxon>Eukaryota</taxon>
        <taxon>Metazoa</taxon>
        <taxon>Ecdysozoa</taxon>
        <taxon>Arthropoda</taxon>
        <taxon>Hexapoda</taxon>
        <taxon>Insecta</taxon>
        <taxon>Pterygota</taxon>
        <taxon>Neoptera</taxon>
        <taxon>Endopterygota</taxon>
        <taxon>Diptera</taxon>
        <taxon>Brachycera</taxon>
        <taxon>Muscomorpha</taxon>
        <taxon>Ephydroidea</taxon>
        <taxon>Drosophilidae</taxon>
        <taxon>Drosophila</taxon>
    </lineage>
</organism>
<evidence type="ECO:0000256" key="3">
    <source>
        <dbReference type="ARBA" id="ARBA00022529"/>
    </source>
</evidence>
<accession>B4LP37</accession>
<evidence type="ECO:0000256" key="5">
    <source>
        <dbReference type="ARBA" id="ARBA00022859"/>
    </source>
</evidence>
<feature type="domain" description="Invertebrate defensins family profile" evidence="10">
    <location>
        <begin position="48"/>
        <end position="88"/>
    </location>
</feature>
<dbReference type="GO" id="GO:0050830">
    <property type="term" value="P:defense response to Gram-positive bacterium"/>
    <property type="evidence" value="ECO:0007669"/>
    <property type="project" value="UniProtKB-ARBA"/>
</dbReference>
<dbReference type="GO" id="GO:0005615">
    <property type="term" value="C:extracellular space"/>
    <property type="evidence" value="ECO:0007669"/>
    <property type="project" value="TreeGrafter"/>
</dbReference>
<comment type="subcellular location">
    <subcellularLocation>
        <location evidence="1">Secreted</location>
    </subcellularLocation>
</comment>
<dbReference type="PhylomeDB" id="B4LP37"/>
<dbReference type="GO" id="GO:0006959">
    <property type="term" value="P:humoral immune response"/>
    <property type="evidence" value="ECO:0007669"/>
    <property type="project" value="TreeGrafter"/>
</dbReference>
<dbReference type="Proteomes" id="UP000008792">
    <property type="component" value="Unassembled WGS sequence"/>
</dbReference>
<feature type="chain" id="PRO_5002816391" description="Invertebrate defensins family profile domain-containing protein" evidence="9">
    <location>
        <begin position="20"/>
        <end position="88"/>
    </location>
</feature>
<dbReference type="HOGENOM" id="CLU_174272_0_0_1"/>
<evidence type="ECO:0000256" key="4">
    <source>
        <dbReference type="ARBA" id="ARBA00022588"/>
    </source>
</evidence>
<dbReference type="Pfam" id="PF01097">
    <property type="entry name" value="Defensin_2"/>
    <property type="match status" value="1"/>
</dbReference>
<dbReference type="PANTHER" id="PTHR13645">
    <property type="entry name" value="DEFENSIN"/>
    <property type="match status" value="1"/>
</dbReference>
<evidence type="ECO:0000256" key="6">
    <source>
        <dbReference type="ARBA" id="ARBA00022940"/>
    </source>
</evidence>
<dbReference type="GO" id="GO:0045087">
    <property type="term" value="P:innate immune response"/>
    <property type="evidence" value="ECO:0007669"/>
    <property type="project" value="UniProtKB-KW"/>
</dbReference>
<dbReference type="PRINTS" id="PR00271">
    <property type="entry name" value="DEFENSIN"/>
</dbReference>
<keyword evidence="3" id="KW-0929">Antimicrobial</keyword>
<evidence type="ECO:0000256" key="7">
    <source>
        <dbReference type="ARBA" id="ARBA00023022"/>
    </source>
</evidence>
<gene>
    <name evidence="11" type="primary">Dvir\GJ22479</name>
    <name evidence="11" type="ORF">Dvir_GJ22479</name>
</gene>
<keyword evidence="4" id="KW-0399">Innate immunity</keyword>
<name>B4LP37_DROVI</name>
<dbReference type="InterPro" id="IPR036574">
    <property type="entry name" value="Scorpion_toxin-like_sf"/>
</dbReference>
<keyword evidence="8" id="KW-1015">Disulfide bond</keyword>
<keyword evidence="6" id="KW-0211">Defensin</keyword>
<dbReference type="PANTHER" id="PTHR13645:SF0">
    <property type="entry name" value="DEFENSIN"/>
    <property type="match status" value="1"/>
</dbReference>
<evidence type="ECO:0000256" key="1">
    <source>
        <dbReference type="ARBA" id="ARBA00004613"/>
    </source>
</evidence>
<dbReference type="FunCoup" id="B4LP37">
    <property type="interactions" value="72"/>
</dbReference>
<evidence type="ECO:0000259" key="10">
    <source>
        <dbReference type="PROSITE" id="PS51378"/>
    </source>
</evidence>
<keyword evidence="5" id="KW-0391">Immunity</keyword>
<dbReference type="OMA" id="CAVHCIG"/>
<evidence type="ECO:0000313" key="12">
    <source>
        <dbReference type="Proteomes" id="UP000008792"/>
    </source>
</evidence>
<protein>
    <recommendedName>
        <fullName evidence="10">Invertebrate defensins family profile domain-containing protein</fullName>
    </recommendedName>
</protein>